<dbReference type="EMBL" id="FMZX01000001">
    <property type="protein sequence ID" value="SDC27927.1"/>
    <property type="molecule type" value="Genomic_DNA"/>
</dbReference>
<gene>
    <name evidence="1" type="ORF">SAMN04487779_1001445</name>
</gene>
<proteinExistence type="predicted"/>
<reference evidence="1 2" key="1">
    <citation type="submission" date="2016-10" db="EMBL/GenBank/DDBJ databases">
        <authorList>
            <person name="de Groot N.N."/>
        </authorList>
    </citation>
    <scope>NUCLEOTIDE SEQUENCE [LARGE SCALE GENOMIC DNA]</scope>
    <source>
        <strain evidence="1 2">CPCC 100156</strain>
    </source>
</reference>
<evidence type="ECO:0000313" key="2">
    <source>
        <dbReference type="Proteomes" id="UP000198925"/>
    </source>
</evidence>
<keyword evidence="2" id="KW-1185">Reference proteome</keyword>
<dbReference type="Proteomes" id="UP000198925">
    <property type="component" value="Unassembled WGS sequence"/>
</dbReference>
<evidence type="ECO:0008006" key="3">
    <source>
        <dbReference type="Google" id="ProtNLM"/>
    </source>
</evidence>
<evidence type="ECO:0000313" key="1">
    <source>
        <dbReference type="EMBL" id="SDC27927.1"/>
    </source>
</evidence>
<protein>
    <recommendedName>
        <fullName evidence="3">Peptidoglycan binding domain-containing protein</fullName>
    </recommendedName>
</protein>
<dbReference type="InterPro" id="IPR036365">
    <property type="entry name" value="PGBD-like_sf"/>
</dbReference>
<dbReference type="SUPFAM" id="SSF47090">
    <property type="entry name" value="PGBD-like"/>
    <property type="match status" value="1"/>
</dbReference>
<name>A0A1G6KAH4_9PROT</name>
<accession>A0A1G6KAH4</accession>
<organism evidence="1 2">
    <name type="scientific">Belnapia rosea</name>
    <dbReference type="NCBI Taxonomy" id="938405"/>
    <lineage>
        <taxon>Bacteria</taxon>
        <taxon>Pseudomonadati</taxon>
        <taxon>Pseudomonadota</taxon>
        <taxon>Alphaproteobacteria</taxon>
        <taxon>Acetobacterales</taxon>
        <taxon>Roseomonadaceae</taxon>
        <taxon>Belnapia</taxon>
    </lineage>
</organism>
<dbReference type="AlphaFoldDB" id="A0A1G6KAH4"/>
<sequence>MEQLGAFAQTSEPLEAARLVRRPGLVAEMQARLVHHGLLDPPADGLLDPVTQWALGAFCRAVCLPFNNALAPPVAAALLQQAPVLPLQPDSSLAGRIVAALIRHNHWLCRHPDCVNIVYVEGMDEQGREVPRRRDAFDDLRLLLRIASGGYPEIVGAWSATTASGRLAVETPAEPEGAPRLAAGQHRAWVVGRTAIGTELEQEALIQVLPVLVTRDANRDFRRDGDPPERGIFLIDQHGGHDAPRERVGGIGAGCLVGRSQAGHGSFMARLRDDPRWRVNAAHVFTTSILQAKEVAG</sequence>